<accession>A0A7I8IEG8</accession>
<protein>
    <recommendedName>
        <fullName evidence="4">DYW domain-containing protein</fullName>
    </recommendedName>
</protein>
<dbReference type="Gene3D" id="1.25.40.10">
    <property type="entry name" value="Tetratricopeptide repeat domain"/>
    <property type="match status" value="2"/>
</dbReference>
<dbReference type="PANTHER" id="PTHR47926:SF490">
    <property type="entry name" value="REPEAT-LIKE SUPERFAMILY PROTEIN, PUTATIVE-RELATED"/>
    <property type="match status" value="1"/>
</dbReference>
<sequence length="565" mass="61000">MGTVKGFPLPLVSPSKPEHSPEPSSPCPNCNRNSQRQQLVPRPSQEFPISLEEMNGHMIRTLPPDAPEISSAPSGTLRKSGCLASARRIFQLMGRRTSPPGLPWSPAASASTSPPKACGFSPNAAGRRRLQRDHRPEPGPGVWSNGGPETLPVGTRLHPQTRFSLSLVLLTAMVDMYGKAGDATSARILFDRMPDKDSATWTAMLSGYVKIGCIDQAFELVGLMKEAKVRLNEVTMVSLLALCREAGALELGRWVHAWIGRQGLRQDAVLATALIDMYANCGDVEAASGIFSAAGGGGGGRDVAMWNAMIGGLAMHGRGKKPSDSLARWKRTEWLPITSPASPSSTPAATPGCWDARRGPPADRDDAPAAERRRLGALLAGCKLHRNAALGETAAKRLLELEPGNCGYSVLLSNMYAMARRWGEVAEVRKLLRETGARKSPGFSSIELGGSLHRFTMGDDSHPQSPQIRAMVEEMMRKLTLAGYVPDTSAVLLNVDEEEKETALALHSEKLAIAFGSSARPPPVCGDCHTATKLLSEIYQRDIIVKDRNRFHHFSRGACSCGDYW</sequence>
<evidence type="ECO:0000313" key="6">
    <source>
        <dbReference type="Proteomes" id="UP001189122"/>
    </source>
</evidence>
<evidence type="ECO:0000256" key="3">
    <source>
        <dbReference type="SAM" id="MobiDB-lite"/>
    </source>
</evidence>
<dbReference type="AlphaFoldDB" id="A0A7I8IEG8"/>
<dbReference type="Pfam" id="PF14432">
    <property type="entry name" value="DYW_deaminase"/>
    <property type="match status" value="1"/>
</dbReference>
<evidence type="ECO:0000259" key="4">
    <source>
        <dbReference type="Pfam" id="PF14432"/>
    </source>
</evidence>
<dbReference type="GO" id="GO:0008270">
    <property type="term" value="F:zinc ion binding"/>
    <property type="evidence" value="ECO:0007669"/>
    <property type="project" value="InterPro"/>
</dbReference>
<dbReference type="InterPro" id="IPR046848">
    <property type="entry name" value="E_motif"/>
</dbReference>
<dbReference type="NCBIfam" id="TIGR00756">
    <property type="entry name" value="PPR"/>
    <property type="match status" value="1"/>
</dbReference>
<dbReference type="EMBL" id="LR743589">
    <property type="protein sequence ID" value="CAA2615785.1"/>
    <property type="molecule type" value="Genomic_DNA"/>
</dbReference>
<keyword evidence="6" id="KW-1185">Reference proteome</keyword>
<name>A0A7I8IEG8_SPIIN</name>
<dbReference type="PROSITE" id="PS51375">
    <property type="entry name" value="PPR"/>
    <property type="match status" value="1"/>
</dbReference>
<dbReference type="InterPro" id="IPR011990">
    <property type="entry name" value="TPR-like_helical_dom_sf"/>
</dbReference>
<dbReference type="InterPro" id="IPR046849">
    <property type="entry name" value="E2_motif"/>
</dbReference>
<organism evidence="5">
    <name type="scientific">Spirodela intermedia</name>
    <name type="common">Intermediate duckweed</name>
    <dbReference type="NCBI Taxonomy" id="51605"/>
    <lineage>
        <taxon>Eukaryota</taxon>
        <taxon>Viridiplantae</taxon>
        <taxon>Streptophyta</taxon>
        <taxon>Embryophyta</taxon>
        <taxon>Tracheophyta</taxon>
        <taxon>Spermatophyta</taxon>
        <taxon>Magnoliopsida</taxon>
        <taxon>Liliopsida</taxon>
        <taxon>Araceae</taxon>
        <taxon>Lemnoideae</taxon>
        <taxon>Spirodela</taxon>
    </lineage>
</organism>
<dbReference type="Pfam" id="PF20430">
    <property type="entry name" value="Eplus_motif"/>
    <property type="match status" value="1"/>
</dbReference>
<dbReference type="Pfam" id="PF20431">
    <property type="entry name" value="E_motif"/>
    <property type="match status" value="1"/>
</dbReference>
<dbReference type="InterPro" id="IPR002885">
    <property type="entry name" value="PPR_rpt"/>
</dbReference>
<proteinExistence type="predicted"/>
<dbReference type="Proteomes" id="UP001189122">
    <property type="component" value="Unassembled WGS sequence"/>
</dbReference>
<dbReference type="InterPro" id="IPR032867">
    <property type="entry name" value="DYW_dom"/>
</dbReference>
<dbReference type="Pfam" id="PF01535">
    <property type="entry name" value="PPR"/>
    <property type="match status" value="3"/>
</dbReference>
<feature type="compositionally biased region" description="Basic and acidic residues" evidence="3">
    <location>
        <begin position="355"/>
        <end position="368"/>
    </location>
</feature>
<evidence type="ECO:0000313" key="5">
    <source>
        <dbReference type="EMBL" id="CAA2615785.1"/>
    </source>
</evidence>
<dbReference type="GO" id="GO:0003723">
    <property type="term" value="F:RNA binding"/>
    <property type="evidence" value="ECO:0007669"/>
    <property type="project" value="InterPro"/>
</dbReference>
<dbReference type="Pfam" id="PF13041">
    <property type="entry name" value="PPR_2"/>
    <property type="match status" value="1"/>
</dbReference>
<dbReference type="InterPro" id="IPR046960">
    <property type="entry name" value="PPR_At4g14850-like_plant"/>
</dbReference>
<feature type="repeat" description="PPR" evidence="2">
    <location>
        <begin position="197"/>
        <end position="231"/>
    </location>
</feature>
<gene>
    <name evidence="5" type="ORF">SI7747_02002033</name>
</gene>
<dbReference type="GO" id="GO:0009451">
    <property type="term" value="P:RNA modification"/>
    <property type="evidence" value="ECO:0007669"/>
    <property type="project" value="InterPro"/>
</dbReference>
<dbReference type="EMBL" id="CACRZD030000002">
    <property type="protein sequence ID" value="CAA6655493.1"/>
    <property type="molecule type" value="Genomic_DNA"/>
</dbReference>
<feature type="region of interest" description="Disordered" evidence="3">
    <location>
        <begin position="337"/>
        <end position="368"/>
    </location>
</feature>
<feature type="region of interest" description="Disordered" evidence="3">
    <location>
        <begin position="1"/>
        <end position="43"/>
    </location>
</feature>
<feature type="domain" description="DYW" evidence="4">
    <location>
        <begin position="483"/>
        <end position="565"/>
    </location>
</feature>
<feature type="compositionally biased region" description="Low complexity" evidence="3">
    <location>
        <begin position="338"/>
        <end position="351"/>
    </location>
</feature>
<reference evidence="5 6" key="1">
    <citation type="submission" date="2019-12" db="EMBL/GenBank/DDBJ databases">
        <authorList>
            <person name="Scholz U."/>
            <person name="Mascher M."/>
            <person name="Fiebig A."/>
        </authorList>
    </citation>
    <scope>NUCLEOTIDE SEQUENCE</scope>
</reference>
<keyword evidence="1" id="KW-0677">Repeat</keyword>
<feature type="compositionally biased region" description="Low complexity" evidence="3">
    <location>
        <begin position="104"/>
        <end position="117"/>
    </location>
</feature>
<evidence type="ECO:0000256" key="2">
    <source>
        <dbReference type="PROSITE-ProRule" id="PRU00708"/>
    </source>
</evidence>
<feature type="region of interest" description="Disordered" evidence="3">
    <location>
        <begin position="96"/>
        <end position="148"/>
    </location>
</feature>
<dbReference type="PANTHER" id="PTHR47926">
    <property type="entry name" value="PENTATRICOPEPTIDE REPEAT-CONTAINING PROTEIN"/>
    <property type="match status" value="1"/>
</dbReference>
<evidence type="ECO:0000256" key="1">
    <source>
        <dbReference type="ARBA" id="ARBA00022737"/>
    </source>
</evidence>